<evidence type="ECO:0008006" key="3">
    <source>
        <dbReference type="Google" id="ProtNLM"/>
    </source>
</evidence>
<organism evidence="1 2">
    <name type="scientific">Blattamonas nauphoetae</name>
    <dbReference type="NCBI Taxonomy" id="2049346"/>
    <lineage>
        <taxon>Eukaryota</taxon>
        <taxon>Metamonada</taxon>
        <taxon>Preaxostyla</taxon>
        <taxon>Oxymonadida</taxon>
        <taxon>Blattamonas</taxon>
    </lineage>
</organism>
<dbReference type="InterPro" id="IPR043136">
    <property type="entry name" value="B30.2/SPRY_sf"/>
</dbReference>
<comment type="caution">
    <text evidence="1">The sequence shown here is derived from an EMBL/GenBank/DDBJ whole genome shotgun (WGS) entry which is preliminary data.</text>
</comment>
<sequence length="206" mass="22891">MIATGDTLSANHNPHLSFQNSHRLHLSVIHHKSPMNLQRHSNTVIRLQHTKAPKPLSTLPLKTFSRKGHFSIARTILTRTEHDDNIVVGLMDSNNPIPAVGEILGIHVKNSVGFSTVGHLTFNTPSSDSYRQSTFPQIEGDCVRMEVDLDSTPRTVQFFVNGEAFRFYISGIPSSVRIGCSVIYQGTSIRIDNISHISQPTPMAWV</sequence>
<dbReference type="EMBL" id="JARBJD010000047">
    <property type="protein sequence ID" value="KAK2957280.1"/>
    <property type="molecule type" value="Genomic_DNA"/>
</dbReference>
<evidence type="ECO:0000313" key="2">
    <source>
        <dbReference type="Proteomes" id="UP001281761"/>
    </source>
</evidence>
<evidence type="ECO:0000313" key="1">
    <source>
        <dbReference type="EMBL" id="KAK2957280.1"/>
    </source>
</evidence>
<gene>
    <name evidence="1" type="ORF">BLNAU_7658</name>
</gene>
<name>A0ABQ9Y0M8_9EUKA</name>
<dbReference type="Proteomes" id="UP001281761">
    <property type="component" value="Unassembled WGS sequence"/>
</dbReference>
<proteinExistence type="predicted"/>
<accession>A0ABQ9Y0M8</accession>
<keyword evidence="2" id="KW-1185">Reference proteome</keyword>
<reference evidence="1 2" key="1">
    <citation type="journal article" date="2022" name="bioRxiv">
        <title>Genomics of Preaxostyla Flagellates Illuminates Evolutionary Transitions and the Path Towards Mitochondrial Loss.</title>
        <authorList>
            <person name="Novak L.V.F."/>
            <person name="Treitli S.C."/>
            <person name="Pyrih J."/>
            <person name="Halakuc P."/>
            <person name="Pipaliya S.V."/>
            <person name="Vacek V."/>
            <person name="Brzon O."/>
            <person name="Soukal P."/>
            <person name="Eme L."/>
            <person name="Dacks J.B."/>
            <person name="Karnkowska A."/>
            <person name="Elias M."/>
            <person name="Hampl V."/>
        </authorList>
    </citation>
    <scope>NUCLEOTIDE SEQUENCE [LARGE SCALE GENOMIC DNA]</scope>
    <source>
        <strain evidence="1">NAU3</strain>
        <tissue evidence="1">Gut</tissue>
    </source>
</reference>
<dbReference type="Gene3D" id="2.60.120.920">
    <property type="match status" value="1"/>
</dbReference>
<protein>
    <recommendedName>
        <fullName evidence="3">SPRY domain-containing protein</fullName>
    </recommendedName>
</protein>